<dbReference type="GO" id="GO:0005634">
    <property type="term" value="C:nucleus"/>
    <property type="evidence" value="ECO:0007669"/>
    <property type="project" value="UniProtKB-SubCell"/>
</dbReference>
<keyword evidence="7" id="KW-0812">Transmembrane</keyword>
<dbReference type="GO" id="GO:0042393">
    <property type="term" value="F:histone binding"/>
    <property type="evidence" value="ECO:0007669"/>
    <property type="project" value="TreeGrafter"/>
</dbReference>
<proteinExistence type="predicted"/>
<evidence type="ECO:0000256" key="5">
    <source>
        <dbReference type="ARBA" id="ARBA00023242"/>
    </source>
</evidence>
<dbReference type="Pfam" id="PF12765">
    <property type="entry name" value="Cohesin_HEAT"/>
    <property type="match status" value="1"/>
</dbReference>
<evidence type="ECO:0000256" key="1">
    <source>
        <dbReference type="ARBA" id="ARBA00004123"/>
    </source>
</evidence>
<protein>
    <submittedName>
        <fullName evidence="9">Non-SMC condensin II complex subunit D3</fullName>
    </submittedName>
</protein>
<dbReference type="InterPro" id="IPR011989">
    <property type="entry name" value="ARM-like"/>
</dbReference>
<evidence type="ECO:0000256" key="7">
    <source>
        <dbReference type="SAM" id="Phobius"/>
    </source>
</evidence>
<dbReference type="Ensembl" id="ENSEBUT00000025466.1">
    <property type="protein sequence ID" value="ENSEBUP00000024890.1"/>
    <property type="gene ID" value="ENSEBUG00000015366.1"/>
</dbReference>
<dbReference type="GO" id="GO:0000796">
    <property type="term" value="C:condensin complex"/>
    <property type="evidence" value="ECO:0007669"/>
    <property type="project" value="TreeGrafter"/>
</dbReference>
<keyword evidence="6" id="KW-0131">Cell cycle</keyword>
<comment type="subcellular location">
    <subcellularLocation>
        <location evidence="1">Nucleus</location>
    </subcellularLocation>
</comment>
<evidence type="ECO:0000313" key="9">
    <source>
        <dbReference type="Ensembl" id="ENSEBUP00000024890.1"/>
    </source>
</evidence>
<dbReference type="InterPro" id="IPR032682">
    <property type="entry name" value="Cnd1_C"/>
</dbReference>
<reference evidence="9" key="1">
    <citation type="submission" date="2025-08" db="UniProtKB">
        <authorList>
            <consortium name="Ensembl"/>
        </authorList>
    </citation>
    <scope>IDENTIFICATION</scope>
</reference>
<keyword evidence="4" id="KW-0226">DNA condensation</keyword>
<accession>A0A8C4R3U0</accession>
<keyword evidence="3" id="KW-0498">Mitosis</keyword>
<keyword evidence="5" id="KW-0539">Nucleus</keyword>
<evidence type="ECO:0000313" key="10">
    <source>
        <dbReference type="Proteomes" id="UP000694388"/>
    </source>
</evidence>
<organism evidence="9 10">
    <name type="scientific">Eptatretus burgeri</name>
    <name type="common">Inshore hagfish</name>
    <dbReference type="NCBI Taxonomy" id="7764"/>
    <lineage>
        <taxon>Eukaryota</taxon>
        <taxon>Metazoa</taxon>
        <taxon>Chordata</taxon>
        <taxon>Craniata</taxon>
        <taxon>Vertebrata</taxon>
        <taxon>Cyclostomata</taxon>
        <taxon>Myxini</taxon>
        <taxon>Myxiniformes</taxon>
        <taxon>Myxinidae</taxon>
        <taxon>Eptatretinae</taxon>
        <taxon>Eptatretus</taxon>
    </lineage>
</organism>
<dbReference type="Proteomes" id="UP000694388">
    <property type="component" value="Unplaced"/>
</dbReference>
<feature type="transmembrane region" description="Helical" evidence="7">
    <location>
        <begin position="894"/>
        <end position="923"/>
    </location>
</feature>
<dbReference type="GO" id="GO:0007076">
    <property type="term" value="P:mitotic chromosome condensation"/>
    <property type="evidence" value="ECO:0007669"/>
    <property type="project" value="InterPro"/>
</dbReference>
<dbReference type="GO" id="GO:0010032">
    <property type="term" value="P:meiotic chromosome condensation"/>
    <property type="evidence" value="ECO:0007669"/>
    <property type="project" value="TreeGrafter"/>
</dbReference>
<dbReference type="AlphaFoldDB" id="A0A8C4R3U0"/>
<evidence type="ECO:0000256" key="2">
    <source>
        <dbReference type="ARBA" id="ARBA00022618"/>
    </source>
</evidence>
<dbReference type="PANTHER" id="PTHR14222:SF1">
    <property type="entry name" value="CONDENSIN-2 COMPLEX SUBUNIT D3"/>
    <property type="match status" value="1"/>
</dbReference>
<sequence>DILTALGACSGPWCRLGEHALCWVWSFDTCRSGWATETFLVPEPGRACQGLYVHKIPSTNSYNFLQDVWNNIQESGGSQEVLVAFLHHLVGAGQKRGVSFDRKEKGTYAAAVYFLLLTVPGNHPYTSMKVCLLTFFYFLWLSAIYCKQLFLDRKRFRSAQLTENHRVGHISMPKAGLCSHSKRTAAVYTTTSSYQDCRSETEEEVLSPLNLQRLRKALEGALQALALLLQDFPLNDHPQCVSLLIKVWLENLIQVIKIHTWYENQNLACIMIYQLVTRTHAPHARPARTPLYTPSGLHRFCIMLRRCLFLIQVPDKAEYRMHAAQAVCQLLSCMNRSSYVEFMKWLHIFSCNAKCGYRVFSMDVLSVLLGEVEREADDTIPLENLKYFSHKFMLLQLVLRRCCDRAPMVRTRALAVLAQCLDSGRTTCLNSMQELLQGGEMLPLLVGKNDHITIHEILEMLQNRVGDEKLSVRKAALQVLVVLLCHELLPLNKSQLDLLQEHCRDPALSVRKQALQSLTQLLKMFPKSMPVQTCWLRSLLPAVLDVETSIQEKVLECFDTVIIGNIKSCGQQELEGPQCLAWSLLEILTLPKDLYLKKVCQMLMQRNTIPANLASFLLSHTDSERVASAWMLLAKVAAPGLRLNSHTVTVHLHCFYPQICHVFTLGEVAQLVSSHISKKIPLLIQFIIASPTLEMGKLCLQNEDIAKRGIAALVQELELSPHVPIRNNVVVVLCDLCMCYPALVDQHIPRITNCFKDKDPLIRRQTLILLTRLFQEEYLKWKGPLFYRFASVLVDKDPSIQRLAEFCLTNVLLKKQPAVIFQHFVECIFYFNNFEKYEKYRLTQSERELKLFAFKGEKHQETRMTIYRYLLNHLTDEQRFKLTTRLCNGTLGEFLSFAVFSMILLNVCMYVCMYVCIYIYIYICYEIRRFADRSVKGEGETEMETCGRRVLHFIYEEGKRGRDSERKGWGR</sequence>
<dbReference type="Pfam" id="PF12717">
    <property type="entry name" value="Cnd1"/>
    <property type="match status" value="1"/>
</dbReference>
<dbReference type="InterPro" id="IPR026971">
    <property type="entry name" value="CND1/NCAPD3"/>
</dbReference>
<name>A0A8C4R3U0_EPTBU</name>
<dbReference type="InterPro" id="IPR026003">
    <property type="entry name" value="Cohesin_HEAT"/>
</dbReference>
<evidence type="ECO:0000256" key="3">
    <source>
        <dbReference type="ARBA" id="ARBA00022776"/>
    </source>
</evidence>
<evidence type="ECO:0000256" key="4">
    <source>
        <dbReference type="ARBA" id="ARBA00023067"/>
    </source>
</evidence>
<dbReference type="PANTHER" id="PTHR14222">
    <property type="entry name" value="CONDENSIN"/>
    <property type="match status" value="1"/>
</dbReference>
<keyword evidence="7" id="KW-0472">Membrane</keyword>
<dbReference type="GO" id="GO:0051301">
    <property type="term" value="P:cell division"/>
    <property type="evidence" value="ECO:0007669"/>
    <property type="project" value="UniProtKB-KW"/>
</dbReference>
<reference evidence="9" key="2">
    <citation type="submission" date="2025-09" db="UniProtKB">
        <authorList>
            <consortium name="Ensembl"/>
        </authorList>
    </citation>
    <scope>IDENTIFICATION</scope>
</reference>
<feature type="domain" description="Condensin complex subunit 1 C-terminal" evidence="8">
    <location>
        <begin position="725"/>
        <end position="888"/>
    </location>
</feature>
<keyword evidence="10" id="KW-1185">Reference proteome</keyword>
<dbReference type="GeneTree" id="ENSGT00940000153566"/>
<keyword evidence="7" id="KW-1133">Transmembrane helix</keyword>
<dbReference type="InterPro" id="IPR016024">
    <property type="entry name" value="ARM-type_fold"/>
</dbReference>
<keyword evidence="2" id="KW-0132">Cell division</keyword>
<evidence type="ECO:0000256" key="6">
    <source>
        <dbReference type="ARBA" id="ARBA00023306"/>
    </source>
</evidence>
<dbReference type="GO" id="GO:0000779">
    <property type="term" value="C:condensed chromosome, centromeric region"/>
    <property type="evidence" value="ECO:0007669"/>
    <property type="project" value="TreeGrafter"/>
</dbReference>
<dbReference type="SUPFAM" id="SSF48371">
    <property type="entry name" value="ARM repeat"/>
    <property type="match status" value="1"/>
</dbReference>
<evidence type="ECO:0000259" key="8">
    <source>
        <dbReference type="Pfam" id="PF12717"/>
    </source>
</evidence>
<dbReference type="Gene3D" id="1.25.10.10">
    <property type="entry name" value="Leucine-rich Repeat Variant"/>
    <property type="match status" value="2"/>
</dbReference>